<dbReference type="InterPro" id="IPR053157">
    <property type="entry name" value="Sterol_Uptake_Regulator"/>
</dbReference>
<feature type="domain" description="Zn(2)-C6 fungal-type" evidence="3">
    <location>
        <begin position="18"/>
        <end position="48"/>
    </location>
</feature>
<dbReference type="CDD" id="cd00067">
    <property type="entry name" value="GAL4"/>
    <property type="match status" value="1"/>
</dbReference>
<organism evidence="4 5">
    <name type="scientific">Cylindrodendrum hubeiense</name>
    <dbReference type="NCBI Taxonomy" id="595255"/>
    <lineage>
        <taxon>Eukaryota</taxon>
        <taxon>Fungi</taxon>
        <taxon>Dikarya</taxon>
        <taxon>Ascomycota</taxon>
        <taxon>Pezizomycotina</taxon>
        <taxon>Sordariomycetes</taxon>
        <taxon>Hypocreomycetidae</taxon>
        <taxon>Hypocreales</taxon>
        <taxon>Nectriaceae</taxon>
        <taxon>Cylindrodendrum</taxon>
    </lineage>
</organism>
<evidence type="ECO:0000313" key="5">
    <source>
        <dbReference type="Proteomes" id="UP000722485"/>
    </source>
</evidence>
<keyword evidence="5" id="KW-1185">Reference proteome</keyword>
<gene>
    <name evidence="4" type="ORF">G7Z17_g9742</name>
</gene>
<dbReference type="GO" id="GO:0001228">
    <property type="term" value="F:DNA-binding transcription activator activity, RNA polymerase II-specific"/>
    <property type="evidence" value="ECO:0007669"/>
    <property type="project" value="TreeGrafter"/>
</dbReference>
<evidence type="ECO:0000313" key="4">
    <source>
        <dbReference type="EMBL" id="KAF7544717.1"/>
    </source>
</evidence>
<protein>
    <recommendedName>
        <fullName evidence="3">Zn(2)-C6 fungal-type domain-containing protein</fullName>
    </recommendedName>
</protein>
<dbReference type="InterPro" id="IPR036864">
    <property type="entry name" value="Zn2-C6_fun-type_DNA-bd_sf"/>
</dbReference>
<dbReference type="Proteomes" id="UP000722485">
    <property type="component" value="Unassembled WGS sequence"/>
</dbReference>
<dbReference type="OrthoDB" id="4937900at2759"/>
<dbReference type="InterPro" id="IPR001138">
    <property type="entry name" value="Zn2Cys6_DnaBD"/>
</dbReference>
<proteinExistence type="predicted"/>
<dbReference type="EMBL" id="JAANBB010000289">
    <property type="protein sequence ID" value="KAF7544717.1"/>
    <property type="molecule type" value="Genomic_DNA"/>
</dbReference>
<dbReference type="PROSITE" id="PS50048">
    <property type="entry name" value="ZN2_CY6_FUNGAL_2"/>
    <property type="match status" value="1"/>
</dbReference>
<evidence type="ECO:0000256" key="1">
    <source>
        <dbReference type="ARBA" id="ARBA00023242"/>
    </source>
</evidence>
<evidence type="ECO:0000256" key="2">
    <source>
        <dbReference type="SAM" id="MobiDB-lite"/>
    </source>
</evidence>
<feature type="region of interest" description="Disordered" evidence="2">
    <location>
        <begin position="488"/>
        <end position="529"/>
    </location>
</feature>
<name>A0A9P5L5F2_9HYPO</name>
<dbReference type="PANTHER" id="PTHR47784:SF5">
    <property type="entry name" value="STEROL UPTAKE CONTROL PROTEIN 2"/>
    <property type="match status" value="1"/>
</dbReference>
<keyword evidence="1" id="KW-0539">Nucleus</keyword>
<evidence type="ECO:0000259" key="3">
    <source>
        <dbReference type="PROSITE" id="PS50048"/>
    </source>
</evidence>
<dbReference type="Gene3D" id="4.10.240.10">
    <property type="entry name" value="Zn(2)-C6 fungal-type DNA-binding domain"/>
    <property type="match status" value="1"/>
</dbReference>
<comment type="caution">
    <text evidence="4">The sequence shown here is derived from an EMBL/GenBank/DDBJ whole genome shotgun (WGS) entry which is preliminary data.</text>
</comment>
<feature type="region of interest" description="Disordered" evidence="2">
    <location>
        <begin position="53"/>
        <end position="72"/>
    </location>
</feature>
<feature type="compositionally biased region" description="Low complexity" evidence="2">
    <location>
        <begin position="54"/>
        <end position="72"/>
    </location>
</feature>
<dbReference type="SMART" id="SM00066">
    <property type="entry name" value="GAL4"/>
    <property type="match status" value="1"/>
</dbReference>
<dbReference type="GO" id="GO:0008270">
    <property type="term" value="F:zinc ion binding"/>
    <property type="evidence" value="ECO:0007669"/>
    <property type="project" value="InterPro"/>
</dbReference>
<dbReference type="PANTHER" id="PTHR47784">
    <property type="entry name" value="STEROL UPTAKE CONTROL PROTEIN 2"/>
    <property type="match status" value="1"/>
</dbReference>
<dbReference type="AlphaFoldDB" id="A0A9P5L5F2"/>
<dbReference type="PROSITE" id="PS00463">
    <property type="entry name" value="ZN2_CY6_FUNGAL_1"/>
    <property type="match status" value="1"/>
</dbReference>
<sequence>MAPPKDRKRRFHRRSKNGCQTCKRRHVRCDEQKPLCTNCLQTGSECIYPVPQQSLPSNESSPSSSGSNSGNINVNLEAQMALAEPASGLIDPLNDYVGGAFDALPEPSKRLLRHFSQYTVWGQRPVARELQSSAIQKSFENPGYMHMCLMLSACQWAWVTGSMDEVRIPFLHHKAATYQFAREQLQSPEAAQSGDTMLAISALALTEGAIGELDASVRHLQGIHSAVRAWNMAEETPTLPQSMIGDGLRTGKSDKLVNVPGYTPIFMGLLFASIWDITALPPREAPRYGWWEDRDTQAARLWQNHTKELNLNYEISRDFSTTQYIPRILNGDPKSSRTSFIATFFYLCSELGHRYMDVTLVDWLLEQLIDDVNAGEEYLRTTSTVQATNTVEERQLARWREVYNEKMKLTSTRFAGHFEAFCIVRDAVSRTAPPYGMAPPHQREVARAVADRSEATITVADLRDNPAARAVEWPSVPRAPAAPAMECHLPSQWPGRNGSRESKASTRKSSRLVQSHSGRGAWTALSSLS</sequence>
<dbReference type="Pfam" id="PF00172">
    <property type="entry name" value="Zn_clus"/>
    <property type="match status" value="1"/>
</dbReference>
<reference evidence="4" key="1">
    <citation type="submission" date="2020-03" db="EMBL/GenBank/DDBJ databases">
        <title>Draft Genome Sequence of Cylindrodendrum hubeiense.</title>
        <authorList>
            <person name="Buettner E."/>
            <person name="Kellner H."/>
        </authorList>
    </citation>
    <scope>NUCLEOTIDE SEQUENCE</scope>
    <source>
        <strain evidence="4">IHI 201604</strain>
    </source>
</reference>
<accession>A0A9P5L5F2</accession>
<dbReference type="SUPFAM" id="SSF57701">
    <property type="entry name" value="Zn2/Cys6 DNA-binding domain"/>
    <property type="match status" value="1"/>
</dbReference>